<name>A0A922LB03_DERFA</name>
<evidence type="ECO:0000313" key="4">
    <source>
        <dbReference type="EMBL" id="KAH9528938.1"/>
    </source>
</evidence>
<evidence type="ECO:0000256" key="2">
    <source>
        <dbReference type="ARBA" id="ARBA00022980"/>
    </source>
</evidence>
<dbReference type="Proteomes" id="UP000790347">
    <property type="component" value="Unassembled WGS sequence"/>
</dbReference>
<comment type="caution">
    <text evidence="4">The sequence shown here is derived from an EMBL/GenBank/DDBJ whole genome shotgun (WGS) entry which is preliminary data.</text>
</comment>
<dbReference type="GO" id="GO:1990904">
    <property type="term" value="C:ribonucleoprotein complex"/>
    <property type="evidence" value="ECO:0007669"/>
    <property type="project" value="UniProtKB-KW"/>
</dbReference>
<reference evidence="4" key="1">
    <citation type="submission" date="2013-05" db="EMBL/GenBank/DDBJ databases">
        <authorList>
            <person name="Yim A.K.Y."/>
            <person name="Chan T.F."/>
            <person name="Ji K.M."/>
            <person name="Liu X.Y."/>
            <person name="Zhou J.W."/>
            <person name="Li R.Q."/>
            <person name="Yang K.Y."/>
            <person name="Li J."/>
            <person name="Li M."/>
            <person name="Law P.T.W."/>
            <person name="Wu Y.L."/>
            <person name="Cai Z.L."/>
            <person name="Qin H."/>
            <person name="Bao Y."/>
            <person name="Leung R.K.K."/>
            <person name="Ng P.K.S."/>
            <person name="Zou J."/>
            <person name="Zhong X.J."/>
            <person name="Ran P.X."/>
            <person name="Zhong N.S."/>
            <person name="Liu Z.G."/>
            <person name="Tsui S.K.W."/>
        </authorList>
    </citation>
    <scope>NUCLEOTIDE SEQUENCE</scope>
    <source>
        <strain evidence="4">Derf</strain>
        <tissue evidence="4">Whole organism</tissue>
    </source>
</reference>
<accession>A0A922LB03</accession>
<evidence type="ECO:0000256" key="3">
    <source>
        <dbReference type="ARBA" id="ARBA00023274"/>
    </source>
</evidence>
<keyword evidence="5" id="KW-1185">Reference proteome</keyword>
<dbReference type="SUPFAM" id="SSF74731">
    <property type="entry name" value="Ribosomal protein L20"/>
    <property type="match status" value="1"/>
</dbReference>
<dbReference type="GO" id="GO:0005840">
    <property type="term" value="C:ribosome"/>
    <property type="evidence" value="ECO:0007669"/>
    <property type="project" value="UniProtKB-KW"/>
</dbReference>
<organism evidence="4 5">
    <name type="scientific">Dermatophagoides farinae</name>
    <name type="common">American house dust mite</name>
    <dbReference type="NCBI Taxonomy" id="6954"/>
    <lineage>
        <taxon>Eukaryota</taxon>
        <taxon>Metazoa</taxon>
        <taxon>Ecdysozoa</taxon>
        <taxon>Arthropoda</taxon>
        <taxon>Chelicerata</taxon>
        <taxon>Arachnida</taxon>
        <taxon>Acari</taxon>
        <taxon>Acariformes</taxon>
        <taxon>Sarcoptiformes</taxon>
        <taxon>Astigmata</taxon>
        <taxon>Psoroptidia</taxon>
        <taxon>Analgoidea</taxon>
        <taxon>Pyroglyphidae</taxon>
        <taxon>Dermatophagoidinae</taxon>
        <taxon>Dermatophagoides</taxon>
    </lineage>
</organism>
<gene>
    <name evidence="4" type="ORF">DERF_002846</name>
</gene>
<sequence length="165" mass="19955">MLIKVKTLTGKEICCKYMPFYFRRPEKRSVYFRRQAIFRLTGNYYGRTRNVWRVAIHRWLKKMVYLQEFRRRRNTHMDDLYKQRLLAAVEEHDFKSEYFLSTLTKCDVELDTRILSLLATYEPRTFKSLVDLTKTVFHENATTEISRHTKPCDAVITRGMLKENI</sequence>
<dbReference type="PANTHER" id="PTHR10986">
    <property type="entry name" value="39S RIBOSOMAL PROTEIN L20"/>
    <property type="match status" value="1"/>
</dbReference>
<protein>
    <recommendedName>
        <fullName evidence="6">39S ribosomal protein L20, mitochondrial</fullName>
    </recommendedName>
</protein>
<comment type="similarity">
    <text evidence="1">Belongs to the bacterial ribosomal protein bL20 family.</text>
</comment>
<keyword evidence="2" id="KW-0689">Ribosomal protein</keyword>
<dbReference type="GO" id="GO:0006412">
    <property type="term" value="P:translation"/>
    <property type="evidence" value="ECO:0007669"/>
    <property type="project" value="InterPro"/>
</dbReference>
<dbReference type="InterPro" id="IPR035566">
    <property type="entry name" value="Ribosomal_protein_bL20_C"/>
</dbReference>
<evidence type="ECO:0000256" key="1">
    <source>
        <dbReference type="ARBA" id="ARBA00007698"/>
    </source>
</evidence>
<dbReference type="PRINTS" id="PR00062">
    <property type="entry name" value="RIBOSOMALL20"/>
</dbReference>
<dbReference type="Pfam" id="PF00453">
    <property type="entry name" value="Ribosomal_L20"/>
    <property type="match status" value="1"/>
</dbReference>
<evidence type="ECO:0008006" key="6">
    <source>
        <dbReference type="Google" id="ProtNLM"/>
    </source>
</evidence>
<dbReference type="GO" id="GO:0019843">
    <property type="term" value="F:rRNA binding"/>
    <property type="evidence" value="ECO:0007669"/>
    <property type="project" value="InterPro"/>
</dbReference>
<dbReference type="EMBL" id="ASGP02000001">
    <property type="protein sequence ID" value="KAH9528938.1"/>
    <property type="molecule type" value="Genomic_DNA"/>
</dbReference>
<dbReference type="Gene3D" id="1.10.1900.20">
    <property type="entry name" value="Ribosomal protein L20"/>
    <property type="match status" value="1"/>
</dbReference>
<keyword evidence="3" id="KW-0687">Ribonucleoprotein</keyword>
<dbReference type="InterPro" id="IPR005813">
    <property type="entry name" value="Ribosomal_bL20"/>
</dbReference>
<reference evidence="4" key="2">
    <citation type="journal article" date="2022" name="Res Sq">
        <title>Comparative Genomics Reveals Insights into the Divergent Evolution of Astigmatic Mites and Household Pest Adaptations.</title>
        <authorList>
            <person name="Xiong Q."/>
            <person name="Wan A.T.-Y."/>
            <person name="Liu X.-Y."/>
            <person name="Fung C.S.-H."/>
            <person name="Xiao X."/>
            <person name="Malainual N."/>
            <person name="Hou J."/>
            <person name="Wang L."/>
            <person name="Wang M."/>
            <person name="Yang K."/>
            <person name="Cui Y."/>
            <person name="Leung E."/>
            <person name="Nong W."/>
            <person name="Shin S.-K."/>
            <person name="Au S."/>
            <person name="Jeong K.Y."/>
            <person name="Chew F.T."/>
            <person name="Hui J."/>
            <person name="Leung T.F."/>
            <person name="Tungtrongchitr A."/>
            <person name="Zhong N."/>
            <person name="Liu Z."/>
            <person name="Tsui S."/>
        </authorList>
    </citation>
    <scope>NUCLEOTIDE SEQUENCE</scope>
    <source>
        <strain evidence="4">Derf</strain>
        <tissue evidence="4">Whole organism</tissue>
    </source>
</reference>
<dbReference type="AlphaFoldDB" id="A0A922LB03"/>
<proteinExistence type="inferred from homology"/>
<evidence type="ECO:0000313" key="5">
    <source>
        <dbReference type="Proteomes" id="UP000790347"/>
    </source>
</evidence>
<dbReference type="GO" id="GO:0003735">
    <property type="term" value="F:structural constituent of ribosome"/>
    <property type="evidence" value="ECO:0007669"/>
    <property type="project" value="InterPro"/>
</dbReference>